<dbReference type="PANTHER" id="PTHR11228:SF7">
    <property type="entry name" value="PQQA PEPTIDE CYCLASE"/>
    <property type="match status" value="1"/>
</dbReference>
<dbReference type="InterPro" id="IPR034480">
    <property type="entry name" value="Heme_synthase-like"/>
</dbReference>
<dbReference type="InterPro" id="IPR050377">
    <property type="entry name" value="Radical_SAM_PqqE_MftC-like"/>
</dbReference>
<evidence type="ECO:0000256" key="5">
    <source>
        <dbReference type="ARBA" id="ARBA00023004"/>
    </source>
</evidence>
<keyword evidence="7" id="KW-0456">Lyase</keyword>
<keyword evidence="4" id="KW-0479">Metal-binding</keyword>
<evidence type="ECO:0000256" key="1">
    <source>
        <dbReference type="ARBA" id="ARBA00001966"/>
    </source>
</evidence>
<proteinExistence type="predicted"/>
<organism evidence="9 10">
    <name type="scientific">Acidovorax benzenivorans</name>
    <dbReference type="NCBI Taxonomy" id="2987520"/>
    <lineage>
        <taxon>Bacteria</taxon>
        <taxon>Pseudomonadati</taxon>
        <taxon>Pseudomonadota</taxon>
        <taxon>Betaproteobacteria</taxon>
        <taxon>Burkholderiales</taxon>
        <taxon>Comamonadaceae</taxon>
        <taxon>Acidovorax</taxon>
    </lineage>
</organism>
<dbReference type="SMART" id="SM00729">
    <property type="entry name" value="Elp3"/>
    <property type="match status" value="1"/>
</dbReference>
<dbReference type="SFLD" id="SFLDG01386">
    <property type="entry name" value="main_SPASM_domain-containing"/>
    <property type="match status" value="1"/>
</dbReference>
<evidence type="ECO:0000256" key="7">
    <source>
        <dbReference type="ARBA" id="ARBA00023239"/>
    </source>
</evidence>
<evidence type="ECO:0000259" key="8">
    <source>
        <dbReference type="PROSITE" id="PS51918"/>
    </source>
</evidence>
<dbReference type="InterPro" id="IPR007197">
    <property type="entry name" value="rSAM"/>
</dbReference>
<keyword evidence="5" id="KW-0408">Iron</keyword>
<dbReference type="SFLD" id="SFLDS00029">
    <property type="entry name" value="Radical_SAM"/>
    <property type="match status" value="1"/>
</dbReference>
<dbReference type="InterPro" id="IPR023885">
    <property type="entry name" value="4Fe4S-binding_SPASM_dom"/>
</dbReference>
<dbReference type="NCBIfam" id="TIGR04085">
    <property type="entry name" value="rSAM_more_4Fe4S"/>
    <property type="match status" value="1"/>
</dbReference>
<dbReference type="SUPFAM" id="SSF102114">
    <property type="entry name" value="Radical SAM enzymes"/>
    <property type="match status" value="1"/>
</dbReference>
<dbReference type="InterPro" id="IPR006638">
    <property type="entry name" value="Elp3/MiaA/NifB-like_rSAM"/>
</dbReference>
<dbReference type="EMBL" id="JAPCKI010000004">
    <property type="protein sequence ID" value="MDD2177620.1"/>
    <property type="molecule type" value="Genomic_DNA"/>
</dbReference>
<dbReference type="Pfam" id="PF04055">
    <property type="entry name" value="Radical_SAM"/>
    <property type="match status" value="1"/>
</dbReference>
<accession>A0ABT5RV93</accession>
<gene>
    <name evidence="9" type="primary">nirJ</name>
    <name evidence="9" type="ORF">OIN59_09240</name>
</gene>
<sequence>MFRISQYMRELAAAGATGAYPTVRPRPQKGPQGPVVIWNLIRRCNLTCKHCYALSADHDYAGELTREEVFTVMGDLRAYGVPVLILSGGEPLMRPDIFDIAARARDMGFYTGLSTNGTLIDTPLADRIAAMGFDYVGISLDGLRATHDRFRRLEGAFDRSLQALKLLRDRGVKVGMRFTMTAMNAHDLPALLALMREERIDKFYFSHLNYAGRGNIHRGKDAQFQATRAALTLLFERAWEAAQAGLPEEYVTGNNDADGPFLLQWVQANLPQWAPALAERLAAWGGNASGLNVANIDNLGQVHPDTMWWHHTLGNVRERPFSAIWSDTSDPLMAGLKQQPRPVQGRCAQCHYLPLCGGNTRVRAQQLTGDAWAEDPGCYLEDEEIGAVAAPGSAPHGPRQRITIPIREPIHA</sequence>
<dbReference type="Proteomes" id="UP001148932">
    <property type="component" value="Unassembled WGS sequence"/>
</dbReference>
<keyword evidence="10" id="KW-1185">Reference proteome</keyword>
<dbReference type="CDD" id="cd01335">
    <property type="entry name" value="Radical_SAM"/>
    <property type="match status" value="1"/>
</dbReference>
<evidence type="ECO:0000256" key="4">
    <source>
        <dbReference type="ARBA" id="ARBA00022723"/>
    </source>
</evidence>
<keyword evidence="2" id="KW-0004">4Fe-4S</keyword>
<evidence type="ECO:0000256" key="3">
    <source>
        <dbReference type="ARBA" id="ARBA00022691"/>
    </source>
</evidence>
<dbReference type="PROSITE" id="PS51918">
    <property type="entry name" value="RADICAL_SAM"/>
    <property type="match status" value="1"/>
</dbReference>
<dbReference type="Gene3D" id="3.20.20.70">
    <property type="entry name" value="Aldolase class I"/>
    <property type="match status" value="1"/>
</dbReference>
<dbReference type="InterPro" id="IPR013785">
    <property type="entry name" value="Aldolase_TIM"/>
</dbReference>
<dbReference type="PIRSF" id="PIRSF037420">
    <property type="entry name" value="PQQ_syn_pqqE"/>
    <property type="match status" value="1"/>
</dbReference>
<dbReference type="RefSeq" id="WP_274109476.1">
    <property type="nucleotide sequence ID" value="NZ_JAPCKI010000004.1"/>
</dbReference>
<dbReference type="NCBIfam" id="TIGR04051">
    <property type="entry name" value="rSAM_NirJ"/>
    <property type="match status" value="1"/>
</dbReference>
<evidence type="ECO:0000256" key="2">
    <source>
        <dbReference type="ARBA" id="ARBA00022485"/>
    </source>
</evidence>
<dbReference type="PANTHER" id="PTHR11228">
    <property type="entry name" value="RADICAL SAM DOMAIN PROTEIN"/>
    <property type="match status" value="1"/>
</dbReference>
<dbReference type="InterPro" id="IPR017200">
    <property type="entry name" value="PqqE-like"/>
</dbReference>
<comment type="caution">
    <text evidence="9">The sequence shown here is derived from an EMBL/GenBank/DDBJ whole genome shotgun (WGS) entry which is preliminary data.</text>
</comment>
<name>A0ABT5RV93_9BURK</name>
<feature type="domain" description="Radical SAM core" evidence="8">
    <location>
        <begin position="30"/>
        <end position="244"/>
    </location>
</feature>
<reference evidence="9" key="1">
    <citation type="submission" date="2022-10" db="EMBL/GenBank/DDBJ databases">
        <title>Description of microaerobic benzene degrading bacteria.</title>
        <authorList>
            <person name="Bedics A."/>
            <person name="Tancsics A."/>
            <person name="Banerjee S."/>
        </authorList>
    </citation>
    <scope>NUCLEOTIDE SEQUENCE</scope>
    <source>
        <strain evidence="9">D2M1</strain>
    </source>
</reference>
<evidence type="ECO:0000313" key="9">
    <source>
        <dbReference type="EMBL" id="MDD2177620.1"/>
    </source>
</evidence>
<comment type="cofactor">
    <cofactor evidence="1">
        <name>[4Fe-4S] cluster</name>
        <dbReference type="ChEBI" id="CHEBI:49883"/>
    </cofactor>
</comment>
<evidence type="ECO:0000256" key="6">
    <source>
        <dbReference type="ARBA" id="ARBA00023014"/>
    </source>
</evidence>
<dbReference type="SFLD" id="SFLDG01067">
    <property type="entry name" value="SPASM/twitch_domain_containing"/>
    <property type="match status" value="1"/>
</dbReference>
<evidence type="ECO:0000313" key="10">
    <source>
        <dbReference type="Proteomes" id="UP001148932"/>
    </source>
</evidence>
<keyword evidence="3" id="KW-0949">S-adenosyl-L-methionine</keyword>
<dbReference type="SFLD" id="SFLDG01385">
    <property type="entry name" value="heme_carboxy_lyase_like"/>
    <property type="match status" value="1"/>
</dbReference>
<dbReference type="InterPro" id="IPR058240">
    <property type="entry name" value="rSAM_sf"/>
</dbReference>
<dbReference type="InterPro" id="IPR023992">
    <property type="entry name" value="HemeD1_Synth_NirJ"/>
</dbReference>
<dbReference type="SFLD" id="SFLDF00393">
    <property type="entry name" value="heme_D1_biosynthesis_(NirJ-lik"/>
    <property type="match status" value="1"/>
</dbReference>
<keyword evidence="6" id="KW-0411">Iron-sulfur</keyword>
<protein>
    <submittedName>
        <fullName evidence="9">Heme d1 biosynthesis radical SAM protein NirJ</fullName>
    </submittedName>
</protein>